<accession>A0A5C1AN44</accession>
<dbReference type="InterPro" id="IPR016136">
    <property type="entry name" value="DNA_helicase_N/primase_C"/>
</dbReference>
<keyword evidence="4" id="KW-1185">Reference proteome</keyword>
<dbReference type="EMBL" id="CP042425">
    <property type="protein sequence ID" value="QEL18338.1"/>
    <property type="molecule type" value="Genomic_DNA"/>
</dbReference>
<name>A0A5C1AN44_9BACT</name>
<keyword evidence="3" id="KW-0067">ATP-binding</keyword>
<dbReference type="GO" id="GO:0006269">
    <property type="term" value="P:DNA replication, synthesis of primer"/>
    <property type="evidence" value="ECO:0007669"/>
    <property type="project" value="UniProtKB-KW"/>
</dbReference>
<dbReference type="Proteomes" id="UP000324974">
    <property type="component" value="Chromosome"/>
</dbReference>
<keyword evidence="3" id="KW-0547">Nucleotide-binding</keyword>
<protein>
    <submittedName>
        <fullName evidence="3">Replicative DNA helicase</fullName>
    </submittedName>
</protein>
<dbReference type="InterPro" id="IPR036185">
    <property type="entry name" value="DNA_heli_DnaB-like_N_sf"/>
</dbReference>
<dbReference type="AlphaFoldDB" id="A0A5C1AN44"/>
<dbReference type="PANTHER" id="PTHR30153">
    <property type="entry name" value="REPLICATIVE DNA HELICASE DNAB"/>
    <property type="match status" value="1"/>
</dbReference>
<evidence type="ECO:0000313" key="3">
    <source>
        <dbReference type="EMBL" id="QEL18338.1"/>
    </source>
</evidence>
<evidence type="ECO:0000259" key="2">
    <source>
        <dbReference type="PROSITE" id="PS51199"/>
    </source>
</evidence>
<sequence>MFAELVRLGQRDEIGGPQFLAELFDRAGSGADLFYHAEQVRNAAAVRRLHRLAVEMTGLTRTSGQPAADLLADFEQKLFDIGATAASRGDGIVSADEAIAEAKGRIDERQLAGKPRGVATGYADLDEFLGGLRPGTLTIVAARPSVGKTALTAGLLLNAAAAGTSGLLVSLEMSREEIAERFLAMVSNVSLSRISGTDKLNPSELGKVCSVKVGWNGGRVWIDDRPGQTAARIASTTRRAVRRHNVGPIVIDYLQLVHAENARDPRHLQVGMVATRLKELARTARVPVVALAQLNREIENRTDGKPKLSDLRDSGQIEQDADSVILLHPQPADPKALVQDVDALLEKNRNGPRGVVPLLYRRANVRFEPRSVECR</sequence>
<dbReference type="PROSITE" id="PS51199">
    <property type="entry name" value="SF4_HELICASE"/>
    <property type="match status" value="1"/>
</dbReference>
<proteinExistence type="predicted"/>
<feature type="domain" description="SF4 helicase" evidence="2">
    <location>
        <begin position="111"/>
        <end position="374"/>
    </location>
</feature>
<dbReference type="Gene3D" id="3.40.50.300">
    <property type="entry name" value="P-loop containing nucleotide triphosphate hydrolases"/>
    <property type="match status" value="1"/>
</dbReference>
<evidence type="ECO:0000313" key="4">
    <source>
        <dbReference type="Proteomes" id="UP000324974"/>
    </source>
</evidence>
<reference evidence="4" key="1">
    <citation type="submission" date="2019-08" db="EMBL/GenBank/DDBJ databases">
        <title>Limnoglobus roseus gen. nov., sp. nov., a novel freshwater planctomycete with a giant genome from the family Gemmataceae.</title>
        <authorList>
            <person name="Kulichevskaya I.S."/>
            <person name="Naumoff D.G."/>
            <person name="Miroshnikov K."/>
            <person name="Ivanova A."/>
            <person name="Philippov D.A."/>
            <person name="Hakobyan A."/>
            <person name="Rijpstra I.C."/>
            <person name="Sinninghe Damste J.S."/>
            <person name="Liesack W."/>
            <person name="Dedysh S.N."/>
        </authorList>
    </citation>
    <scope>NUCLEOTIDE SEQUENCE [LARGE SCALE GENOMIC DNA]</scope>
    <source>
        <strain evidence="4">PX52</strain>
    </source>
</reference>
<dbReference type="GO" id="GO:1990077">
    <property type="term" value="C:primosome complex"/>
    <property type="evidence" value="ECO:0007669"/>
    <property type="project" value="UniProtKB-KW"/>
</dbReference>
<keyword evidence="3" id="KW-0347">Helicase</keyword>
<keyword evidence="3" id="KW-0378">Hydrolase</keyword>
<dbReference type="InterPro" id="IPR007694">
    <property type="entry name" value="DNA_helicase_DnaB-like_C"/>
</dbReference>
<dbReference type="KEGG" id="lrs:PX52LOC_05359"/>
<evidence type="ECO:0000256" key="1">
    <source>
        <dbReference type="ARBA" id="ARBA00022515"/>
    </source>
</evidence>
<organism evidence="3 4">
    <name type="scientific">Limnoglobus roseus</name>
    <dbReference type="NCBI Taxonomy" id="2598579"/>
    <lineage>
        <taxon>Bacteria</taxon>
        <taxon>Pseudomonadati</taxon>
        <taxon>Planctomycetota</taxon>
        <taxon>Planctomycetia</taxon>
        <taxon>Gemmatales</taxon>
        <taxon>Gemmataceae</taxon>
        <taxon>Limnoglobus</taxon>
    </lineage>
</organism>
<dbReference type="SUPFAM" id="SSF52540">
    <property type="entry name" value="P-loop containing nucleoside triphosphate hydrolases"/>
    <property type="match status" value="1"/>
</dbReference>
<gene>
    <name evidence="3" type="primary">dnaB_6</name>
    <name evidence="3" type="ORF">PX52LOC_05359</name>
</gene>
<dbReference type="InterPro" id="IPR027417">
    <property type="entry name" value="P-loop_NTPase"/>
</dbReference>
<dbReference type="PANTHER" id="PTHR30153:SF2">
    <property type="entry name" value="REPLICATIVE DNA HELICASE"/>
    <property type="match status" value="1"/>
</dbReference>
<dbReference type="Gene3D" id="1.10.860.10">
    <property type="entry name" value="DNAb Helicase, Chain A"/>
    <property type="match status" value="1"/>
</dbReference>
<keyword evidence="1" id="KW-0639">Primosome</keyword>
<dbReference type="SUPFAM" id="SSF48024">
    <property type="entry name" value="N-terminal domain of DnaB helicase"/>
    <property type="match status" value="1"/>
</dbReference>
<dbReference type="GO" id="GO:0003678">
    <property type="term" value="F:DNA helicase activity"/>
    <property type="evidence" value="ECO:0007669"/>
    <property type="project" value="InterPro"/>
</dbReference>
<dbReference type="Pfam" id="PF03796">
    <property type="entry name" value="DnaB_C"/>
    <property type="match status" value="1"/>
</dbReference>
<dbReference type="GO" id="GO:0005829">
    <property type="term" value="C:cytosol"/>
    <property type="evidence" value="ECO:0007669"/>
    <property type="project" value="TreeGrafter"/>
</dbReference>
<dbReference type="GO" id="GO:0005524">
    <property type="term" value="F:ATP binding"/>
    <property type="evidence" value="ECO:0007669"/>
    <property type="project" value="InterPro"/>
</dbReference>